<keyword evidence="4" id="KW-0732">Signal</keyword>
<dbReference type="InterPro" id="IPR012132">
    <property type="entry name" value="GMC_OxRdtase"/>
</dbReference>
<keyword evidence="13" id="KW-1185">Reference proteome</keyword>
<feature type="active site" description="Proton acceptor" evidence="8">
    <location>
        <position position="465"/>
    </location>
</feature>
<dbReference type="Gene3D" id="4.10.450.10">
    <property type="entry name" value="Glucose Oxidase, domain 2"/>
    <property type="match status" value="1"/>
</dbReference>
<dbReference type="Gene3D" id="3.30.560.10">
    <property type="entry name" value="Glucose Oxidase, domain 3"/>
    <property type="match status" value="1"/>
</dbReference>
<dbReference type="GO" id="GO:0050660">
    <property type="term" value="F:flavin adenine dinucleotide binding"/>
    <property type="evidence" value="ECO:0007669"/>
    <property type="project" value="InterPro"/>
</dbReference>
<name>A0AAD7MR15_9AGAR</name>
<dbReference type="PANTHER" id="PTHR11552">
    <property type="entry name" value="GLUCOSE-METHANOL-CHOLINE GMC OXIDOREDUCTASE"/>
    <property type="match status" value="1"/>
</dbReference>
<feature type="domain" description="Glucose-methanol-choline oxidoreductase C-terminal" evidence="11">
    <location>
        <begin position="330"/>
        <end position="474"/>
    </location>
</feature>
<evidence type="ECO:0000256" key="7">
    <source>
        <dbReference type="ARBA" id="ARBA00023180"/>
    </source>
</evidence>
<evidence type="ECO:0000259" key="10">
    <source>
        <dbReference type="Pfam" id="PF00732"/>
    </source>
</evidence>
<reference evidence="12" key="1">
    <citation type="submission" date="2023-03" db="EMBL/GenBank/DDBJ databases">
        <title>Massive genome expansion in bonnet fungi (Mycena s.s.) driven by repeated elements and novel gene families across ecological guilds.</title>
        <authorList>
            <consortium name="Lawrence Berkeley National Laboratory"/>
            <person name="Harder C.B."/>
            <person name="Miyauchi S."/>
            <person name="Viragh M."/>
            <person name="Kuo A."/>
            <person name="Thoen E."/>
            <person name="Andreopoulos B."/>
            <person name="Lu D."/>
            <person name="Skrede I."/>
            <person name="Drula E."/>
            <person name="Henrissat B."/>
            <person name="Morin E."/>
            <person name="Kohler A."/>
            <person name="Barry K."/>
            <person name="LaButti K."/>
            <person name="Morin E."/>
            <person name="Salamov A."/>
            <person name="Lipzen A."/>
            <person name="Mereny Z."/>
            <person name="Hegedus B."/>
            <person name="Baldrian P."/>
            <person name="Stursova M."/>
            <person name="Weitz H."/>
            <person name="Taylor A."/>
            <person name="Grigoriev I.V."/>
            <person name="Nagy L.G."/>
            <person name="Martin F."/>
            <person name="Kauserud H."/>
        </authorList>
    </citation>
    <scope>NUCLEOTIDE SEQUENCE</scope>
    <source>
        <strain evidence="12">CBHHK182m</strain>
    </source>
</reference>
<accession>A0AAD7MR15</accession>
<evidence type="ECO:0000256" key="1">
    <source>
        <dbReference type="ARBA" id="ARBA00001974"/>
    </source>
</evidence>
<dbReference type="InterPro" id="IPR027424">
    <property type="entry name" value="Glucose_Oxidase_domain_2"/>
</dbReference>
<feature type="domain" description="Glucose-methanol-choline oxidoreductase N-terminal" evidence="10">
    <location>
        <begin position="23"/>
        <end position="196"/>
    </location>
</feature>
<keyword evidence="6" id="KW-0560">Oxidoreductase</keyword>
<organism evidence="12 13">
    <name type="scientific">Mycena metata</name>
    <dbReference type="NCBI Taxonomy" id="1033252"/>
    <lineage>
        <taxon>Eukaryota</taxon>
        <taxon>Fungi</taxon>
        <taxon>Dikarya</taxon>
        <taxon>Basidiomycota</taxon>
        <taxon>Agaricomycotina</taxon>
        <taxon>Agaricomycetes</taxon>
        <taxon>Agaricomycetidae</taxon>
        <taxon>Agaricales</taxon>
        <taxon>Marasmiineae</taxon>
        <taxon>Mycenaceae</taxon>
        <taxon>Mycena</taxon>
    </lineage>
</organism>
<evidence type="ECO:0000256" key="8">
    <source>
        <dbReference type="PIRSR" id="PIRSR000137-1"/>
    </source>
</evidence>
<dbReference type="SUPFAM" id="SSF54373">
    <property type="entry name" value="FAD-linked reductases, C-terminal domain"/>
    <property type="match status" value="1"/>
</dbReference>
<protein>
    <submittedName>
        <fullName evidence="12">Uncharacterized protein</fullName>
    </submittedName>
</protein>
<evidence type="ECO:0000259" key="11">
    <source>
        <dbReference type="Pfam" id="PF05199"/>
    </source>
</evidence>
<evidence type="ECO:0000256" key="5">
    <source>
        <dbReference type="ARBA" id="ARBA00022827"/>
    </source>
</evidence>
<comment type="cofactor">
    <cofactor evidence="1">
        <name>FAD</name>
        <dbReference type="ChEBI" id="CHEBI:57692"/>
    </cofactor>
</comment>
<evidence type="ECO:0000256" key="6">
    <source>
        <dbReference type="ARBA" id="ARBA00023002"/>
    </source>
</evidence>
<comment type="similarity">
    <text evidence="2">Belongs to the GMC oxidoreductase family.</text>
</comment>
<dbReference type="AlphaFoldDB" id="A0AAD7MR15"/>
<evidence type="ECO:0000313" key="13">
    <source>
        <dbReference type="Proteomes" id="UP001215598"/>
    </source>
</evidence>
<evidence type="ECO:0000256" key="2">
    <source>
        <dbReference type="ARBA" id="ARBA00010790"/>
    </source>
</evidence>
<evidence type="ECO:0000313" key="12">
    <source>
        <dbReference type="EMBL" id="KAJ7728899.1"/>
    </source>
</evidence>
<dbReference type="InterPro" id="IPR000172">
    <property type="entry name" value="GMC_OxRdtase_N"/>
</dbReference>
<feature type="active site" description="Proton donor" evidence="8">
    <location>
        <position position="412"/>
    </location>
</feature>
<dbReference type="Gene3D" id="3.50.50.60">
    <property type="entry name" value="FAD/NAD(P)-binding domain"/>
    <property type="match status" value="1"/>
</dbReference>
<keyword evidence="5" id="KW-0274">FAD</keyword>
<dbReference type="PANTHER" id="PTHR11552:SF201">
    <property type="entry name" value="GLUCOSE-METHANOL-CHOLINE OXIDOREDUCTASE N-TERMINAL DOMAIN-CONTAINING PROTEIN"/>
    <property type="match status" value="1"/>
</dbReference>
<dbReference type="GO" id="GO:0016614">
    <property type="term" value="F:oxidoreductase activity, acting on CH-OH group of donors"/>
    <property type="evidence" value="ECO:0007669"/>
    <property type="project" value="InterPro"/>
</dbReference>
<comment type="caution">
    <text evidence="12">The sequence shown here is derived from an EMBL/GenBank/DDBJ whole genome shotgun (WGS) entry which is preliminary data.</text>
</comment>
<dbReference type="SUPFAM" id="SSF51905">
    <property type="entry name" value="FAD/NAD(P)-binding domain"/>
    <property type="match status" value="1"/>
</dbReference>
<keyword evidence="7" id="KW-0325">Glycoprotein</keyword>
<evidence type="ECO:0000256" key="4">
    <source>
        <dbReference type="ARBA" id="ARBA00022729"/>
    </source>
</evidence>
<proteinExistence type="inferred from homology"/>
<evidence type="ECO:0000256" key="9">
    <source>
        <dbReference type="SAM" id="MobiDB-lite"/>
    </source>
</evidence>
<sequence>MGRGSTDAVLDRKAARSHKAPKKPPASEYDALDTSLGATGWNAAEFLKYFKKSEHLPENQPTGDAAYPLTPDPALYGSGPIPNTVPVHMPAIAAHYYKACTALGLHFNPFGGNGNNGGVWPALAAVDPAHVTRVSADVAYLAPMRGASNLTVLTEARAARILFEGNTATGVQFHEQDGAAVRMVHAKKEVVLCAGIGDREYIPEGVPQVVNLPGVGSNLHAAVAVRKLEEYKAHGTGPLSTASLFYSYLPLKAFMDADKIMEIRRMADEATAESIGIASAQALELLKKWLHDDEIQPRIIMGPMHLPMLPGGDFVLGKHYFFFSIILVHPFSHGAAHYSPTGAHGLEVSLNLLSNPIDKQILTAGVQFVRKIVTQDALAKEAGARAVAPGPAVLDAQAAEAWVQQALATAFHPLGTAAMLPRAEGGVVDPQLKVYETENLRVHLWFVEDCHEVDASVIPVQLSCHPMGTIYAIAEKAADMMKASSTQ</sequence>
<dbReference type="PIRSF" id="PIRSF000137">
    <property type="entry name" value="Alcohol_oxidase"/>
    <property type="match status" value="1"/>
</dbReference>
<dbReference type="Pfam" id="PF00732">
    <property type="entry name" value="GMC_oxred_N"/>
    <property type="match status" value="1"/>
</dbReference>
<dbReference type="InterPro" id="IPR007867">
    <property type="entry name" value="GMC_OxRtase_C"/>
</dbReference>
<dbReference type="Pfam" id="PF05199">
    <property type="entry name" value="GMC_oxred_C"/>
    <property type="match status" value="1"/>
</dbReference>
<dbReference type="EMBL" id="JARKIB010000169">
    <property type="protein sequence ID" value="KAJ7728899.1"/>
    <property type="molecule type" value="Genomic_DNA"/>
</dbReference>
<evidence type="ECO:0000256" key="3">
    <source>
        <dbReference type="ARBA" id="ARBA00022630"/>
    </source>
</evidence>
<feature type="region of interest" description="Disordered" evidence="9">
    <location>
        <begin position="1"/>
        <end position="32"/>
    </location>
</feature>
<keyword evidence="3" id="KW-0285">Flavoprotein</keyword>
<dbReference type="InterPro" id="IPR036188">
    <property type="entry name" value="FAD/NAD-bd_sf"/>
</dbReference>
<dbReference type="Proteomes" id="UP001215598">
    <property type="component" value="Unassembled WGS sequence"/>
</dbReference>
<gene>
    <name evidence="12" type="ORF">B0H16DRAFT_1776498</name>
</gene>